<sequence>MKYDYLTSESINQFIDRALQEDVGEGDHSSLSAVPAHAVRKARLLVKEDCVLAGVTLAERIFKRVNPELQLNIAISDGTEVKKGEVAFVVAGKAQSILTAERLVLNCMQRMSAIATQTRKAVNALAGTKTKVLDTRKTTPNFRLMEKWAVKIGGGENHRFGLFDMIMLKDNHIDYAGGVSNAIKAAIAYKEKIGKDLRIEVETRNLEEVREAMQVGRIEVIMLDNMSLEMMKEAVKLIDGKYLTEASGGLQLADLPAVAACGVDFISMGALTHSAKAVDLSLKAF</sequence>
<evidence type="ECO:0000256" key="3">
    <source>
        <dbReference type="ARBA" id="ARBA00009400"/>
    </source>
</evidence>
<keyword evidence="8 12" id="KW-0808">Transferase</keyword>
<dbReference type="PIRSF" id="PIRSF006250">
    <property type="entry name" value="NadC_ModD"/>
    <property type="match status" value="1"/>
</dbReference>
<dbReference type="OrthoDB" id="9782546at2"/>
<evidence type="ECO:0000256" key="2">
    <source>
        <dbReference type="ARBA" id="ARBA00004893"/>
    </source>
</evidence>
<dbReference type="STRING" id="1003.SAMN04488541_1001169"/>
<comment type="function">
    <text evidence="1">Involved in the catabolism of quinolinic acid (QA).</text>
</comment>
<dbReference type="FunFam" id="3.90.1170.20:FF:000001">
    <property type="entry name" value="Nicotinate-nucleotide diphosphorylase (Carboxylating)"/>
    <property type="match status" value="1"/>
</dbReference>
<protein>
    <recommendedName>
        <fullName evidence="11">Probable nicotinate-nucleotide pyrophosphorylase [carboxylating]</fullName>
        <ecNumber evidence="5">2.4.2.19</ecNumber>
    </recommendedName>
    <alternativeName>
        <fullName evidence="9">Quinolinate phosphoribosyltransferase [decarboxylating]</fullName>
    </alternativeName>
</protein>
<dbReference type="InterPro" id="IPR022412">
    <property type="entry name" value="Quinolinate_PRibosylTrfase_N"/>
</dbReference>
<organism evidence="16 17">
    <name type="scientific">Thermoflexibacter ruber</name>
    <dbReference type="NCBI Taxonomy" id="1003"/>
    <lineage>
        <taxon>Bacteria</taxon>
        <taxon>Pseudomonadati</taxon>
        <taxon>Bacteroidota</taxon>
        <taxon>Cytophagia</taxon>
        <taxon>Cytophagales</taxon>
        <taxon>Thermoflexibacteraceae</taxon>
        <taxon>Thermoflexibacter</taxon>
    </lineage>
</organism>
<dbReference type="Gene3D" id="3.20.20.70">
    <property type="entry name" value="Aldolase class I"/>
    <property type="match status" value="1"/>
</dbReference>
<evidence type="ECO:0000256" key="11">
    <source>
        <dbReference type="ARBA" id="ARBA00069173"/>
    </source>
</evidence>
<evidence type="ECO:0000259" key="15">
    <source>
        <dbReference type="Pfam" id="PF02749"/>
    </source>
</evidence>
<dbReference type="GO" id="GO:0009435">
    <property type="term" value="P:NAD+ biosynthetic process"/>
    <property type="evidence" value="ECO:0007669"/>
    <property type="project" value="UniProtKB-UniPathway"/>
</dbReference>
<evidence type="ECO:0000256" key="6">
    <source>
        <dbReference type="ARBA" id="ARBA00022642"/>
    </source>
</evidence>
<dbReference type="SUPFAM" id="SSF54675">
    <property type="entry name" value="Nicotinate/Quinolinate PRTase N-terminal domain-like"/>
    <property type="match status" value="1"/>
</dbReference>
<dbReference type="FunFam" id="3.20.20.70:FF:000030">
    <property type="entry name" value="Nicotinate-nucleotide pyrophosphorylase, carboxylating"/>
    <property type="match status" value="1"/>
</dbReference>
<dbReference type="EMBL" id="FONY01000001">
    <property type="protein sequence ID" value="SFE43257.1"/>
    <property type="molecule type" value="Genomic_DNA"/>
</dbReference>
<comment type="catalytic activity">
    <reaction evidence="10">
        <text>nicotinate beta-D-ribonucleotide + CO2 + diphosphate = quinolinate + 5-phospho-alpha-D-ribose 1-diphosphate + 2 H(+)</text>
        <dbReference type="Rhea" id="RHEA:12733"/>
        <dbReference type="ChEBI" id="CHEBI:15378"/>
        <dbReference type="ChEBI" id="CHEBI:16526"/>
        <dbReference type="ChEBI" id="CHEBI:29959"/>
        <dbReference type="ChEBI" id="CHEBI:33019"/>
        <dbReference type="ChEBI" id="CHEBI:57502"/>
        <dbReference type="ChEBI" id="CHEBI:58017"/>
        <dbReference type="EC" id="2.4.2.19"/>
    </reaction>
</comment>
<evidence type="ECO:0000256" key="9">
    <source>
        <dbReference type="ARBA" id="ARBA00033102"/>
    </source>
</evidence>
<accession>A0A1I2AHR6</accession>
<evidence type="ECO:0000313" key="16">
    <source>
        <dbReference type="EMBL" id="SFE43257.1"/>
    </source>
</evidence>
<dbReference type="CDD" id="cd01572">
    <property type="entry name" value="QPRTase"/>
    <property type="match status" value="1"/>
</dbReference>
<proteinExistence type="inferred from homology"/>
<feature type="binding site" evidence="13">
    <location>
        <position position="159"/>
    </location>
    <ligand>
        <name>substrate</name>
    </ligand>
</feature>
<feature type="domain" description="Quinolinate phosphoribosyl transferase C-terminal" evidence="14">
    <location>
        <begin position="114"/>
        <end position="283"/>
    </location>
</feature>
<evidence type="ECO:0000313" key="17">
    <source>
        <dbReference type="Proteomes" id="UP000199513"/>
    </source>
</evidence>
<dbReference type="GO" id="GO:0005737">
    <property type="term" value="C:cytoplasm"/>
    <property type="evidence" value="ECO:0007669"/>
    <property type="project" value="TreeGrafter"/>
</dbReference>
<dbReference type="GO" id="GO:0034213">
    <property type="term" value="P:quinolinate catabolic process"/>
    <property type="evidence" value="ECO:0007669"/>
    <property type="project" value="TreeGrafter"/>
</dbReference>
<feature type="binding site" evidence="13">
    <location>
        <position position="169"/>
    </location>
    <ligand>
        <name>substrate</name>
    </ligand>
</feature>
<evidence type="ECO:0000256" key="1">
    <source>
        <dbReference type="ARBA" id="ARBA00003237"/>
    </source>
</evidence>
<evidence type="ECO:0000256" key="4">
    <source>
        <dbReference type="ARBA" id="ARBA00011218"/>
    </source>
</evidence>
<dbReference type="GO" id="GO:0004514">
    <property type="term" value="F:nicotinate-nucleotide diphosphorylase (carboxylating) activity"/>
    <property type="evidence" value="ECO:0007669"/>
    <property type="project" value="UniProtKB-EC"/>
</dbReference>
<dbReference type="RefSeq" id="WP_091538401.1">
    <property type="nucleotide sequence ID" value="NZ_FONY01000001.1"/>
</dbReference>
<reference evidence="16 17" key="1">
    <citation type="submission" date="2016-10" db="EMBL/GenBank/DDBJ databases">
        <authorList>
            <person name="de Groot N.N."/>
        </authorList>
    </citation>
    <scope>NUCLEOTIDE SEQUENCE [LARGE SCALE GENOMIC DNA]</scope>
    <source>
        <strain>GEY</strain>
        <strain evidence="17">DSM 9560</strain>
    </source>
</reference>
<feature type="binding site" evidence="13">
    <location>
        <position position="202"/>
    </location>
    <ligand>
        <name>substrate</name>
    </ligand>
</feature>
<dbReference type="NCBIfam" id="TIGR00078">
    <property type="entry name" value="nadC"/>
    <property type="match status" value="1"/>
</dbReference>
<keyword evidence="7 12" id="KW-0328">Glycosyltransferase</keyword>
<dbReference type="InterPro" id="IPR027277">
    <property type="entry name" value="NadC/ModD"/>
</dbReference>
<evidence type="ECO:0000256" key="10">
    <source>
        <dbReference type="ARBA" id="ARBA00047445"/>
    </source>
</evidence>
<dbReference type="InterPro" id="IPR013785">
    <property type="entry name" value="Aldolase_TIM"/>
</dbReference>
<dbReference type="InterPro" id="IPR004393">
    <property type="entry name" value="NadC"/>
</dbReference>
<evidence type="ECO:0000256" key="7">
    <source>
        <dbReference type="ARBA" id="ARBA00022676"/>
    </source>
</evidence>
<evidence type="ECO:0000256" key="8">
    <source>
        <dbReference type="ARBA" id="ARBA00022679"/>
    </source>
</evidence>
<feature type="binding site" evidence="13">
    <location>
        <begin position="247"/>
        <end position="249"/>
    </location>
    <ligand>
        <name>substrate</name>
    </ligand>
</feature>
<feature type="binding site" evidence="13">
    <location>
        <begin position="135"/>
        <end position="137"/>
    </location>
    <ligand>
        <name>substrate</name>
    </ligand>
</feature>
<feature type="binding site" evidence="13">
    <location>
        <position position="224"/>
    </location>
    <ligand>
        <name>substrate</name>
    </ligand>
</feature>
<dbReference type="PANTHER" id="PTHR32179">
    <property type="entry name" value="NICOTINATE-NUCLEOTIDE PYROPHOSPHORYLASE [CARBOXYLATING]"/>
    <property type="match status" value="1"/>
</dbReference>
<comment type="similarity">
    <text evidence="3 12">Belongs to the NadC/ModD family.</text>
</comment>
<name>A0A1I2AHR6_9BACT</name>
<dbReference type="InterPro" id="IPR002638">
    <property type="entry name" value="Quinolinate_PRibosylTrfase_C"/>
</dbReference>
<feature type="domain" description="Quinolinate phosphoribosyl transferase N-terminal" evidence="15">
    <location>
        <begin position="33"/>
        <end position="112"/>
    </location>
</feature>
<dbReference type="PANTHER" id="PTHR32179:SF3">
    <property type="entry name" value="NICOTINATE-NUCLEOTIDE PYROPHOSPHORYLASE [CARBOXYLATING]"/>
    <property type="match status" value="1"/>
</dbReference>
<comment type="subunit">
    <text evidence="4">Hexamer formed by 3 homodimers.</text>
</comment>
<evidence type="ECO:0000259" key="14">
    <source>
        <dbReference type="Pfam" id="PF01729"/>
    </source>
</evidence>
<evidence type="ECO:0000256" key="13">
    <source>
        <dbReference type="PIRSR" id="PIRSR006250-1"/>
    </source>
</evidence>
<feature type="binding site" evidence="13">
    <location>
        <position position="102"/>
    </location>
    <ligand>
        <name>substrate</name>
    </ligand>
</feature>
<dbReference type="EC" id="2.4.2.19" evidence="5"/>
<dbReference type="Proteomes" id="UP000199513">
    <property type="component" value="Unassembled WGS sequence"/>
</dbReference>
<dbReference type="InterPro" id="IPR036068">
    <property type="entry name" value="Nicotinate_pribotase-like_C"/>
</dbReference>
<keyword evidence="17" id="KW-1185">Reference proteome</keyword>
<comment type="pathway">
    <text evidence="2">Cofactor biosynthesis; NAD(+) biosynthesis; nicotinate D-ribonucleotide from quinolinate: step 1/1.</text>
</comment>
<dbReference type="UniPathway" id="UPA00253">
    <property type="reaction ID" value="UER00331"/>
</dbReference>
<dbReference type="InterPro" id="IPR037128">
    <property type="entry name" value="Quinolinate_PRibosylTase_N_sf"/>
</dbReference>
<dbReference type="Gene3D" id="3.90.1170.20">
    <property type="entry name" value="Quinolinate phosphoribosyl transferase, N-terminal domain"/>
    <property type="match status" value="1"/>
</dbReference>
<evidence type="ECO:0000256" key="12">
    <source>
        <dbReference type="PIRNR" id="PIRNR006250"/>
    </source>
</evidence>
<dbReference type="Pfam" id="PF01729">
    <property type="entry name" value="QRPTase_C"/>
    <property type="match status" value="1"/>
</dbReference>
<dbReference type="Pfam" id="PF02749">
    <property type="entry name" value="QRPTase_N"/>
    <property type="match status" value="1"/>
</dbReference>
<keyword evidence="6" id="KW-0662">Pyridine nucleotide biosynthesis</keyword>
<gene>
    <name evidence="16" type="ORF">SAMN04488541_1001169</name>
</gene>
<feature type="binding site" evidence="13">
    <location>
        <begin position="268"/>
        <end position="270"/>
    </location>
    <ligand>
        <name>substrate</name>
    </ligand>
</feature>
<dbReference type="AlphaFoldDB" id="A0A1I2AHR6"/>
<dbReference type="SUPFAM" id="SSF51690">
    <property type="entry name" value="Nicotinate/Quinolinate PRTase C-terminal domain-like"/>
    <property type="match status" value="1"/>
</dbReference>
<evidence type="ECO:0000256" key="5">
    <source>
        <dbReference type="ARBA" id="ARBA00011944"/>
    </source>
</evidence>